<dbReference type="Proteomes" id="UP001181622">
    <property type="component" value="Unassembled WGS sequence"/>
</dbReference>
<feature type="transmembrane region" description="Helical" evidence="7">
    <location>
        <begin position="434"/>
        <end position="459"/>
    </location>
</feature>
<comment type="caution">
    <text evidence="10">The sequence shown here is derived from an EMBL/GenBank/DDBJ whole genome shotgun (WGS) entry which is preliminary data.</text>
</comment>
<evidence type="ECO:0000256" key="2">
    <source>
        <dbReference type="ARBA" id="ARBA00022475"/>
    </source>
</evidence>
<evidence type="ECO:0000256" key="6">
    <source>
        <dbReference type="SAM" id="Coils"/>
    </source>
</evidence>
<dbReference type="EMBL" id="JADBEO010000031">
    <property type="protein sequence ID" value="MDR4307726.1"/>
    <property type="molecule type" value="Genomic_DNA"/>
</dbReference>
<keyword evidence="5 7" id="KW-0472">Membrane</keyword>
<dbReference type="Pfam" id="PF13807">
    <property type="entry name" value="GNVR"/>
    <property type="match status" value="1"/>
</dbReference>
<feature type="transmembrane region" description="Helical" evidence="7">
    <location>
        <begin position="38"/>
        <end position="55"/>
    </location>
</feature>
<organism evidence="10 11">
    <name type="scientific">Chelatococcus sambhunathii</name>
    <dbReference type="NCBI Taxonomy" id="363953"/>
    <lineage>
        <taxon>Bacteria</taxon>
        <taxon>Pseudomonadati</taxon>
        <taxon>Pseudomonadota</taxon>
        <taxon>Alphaproteobacteria</taxon>
        <taxon>Hyphomicrobiales</taxon>
        <taxon>Chelatococcaceae</taxon>
        <taxon>Chelatococcus</taxon>
    </lineage>
</organism>
<reference evidence="10" key="1">
    <citation type="submission" date="2020-10" db="EMBL/GenBank/DDBJ databases">
        <authorList>
            <person name="Abbas A."/>
            <person name="Razzaq R."/>
            <person name="Waqas M."/>
            <person name="Abbas N."/>
            <person name="Nielsen T.K."/>
            <person name="Hansen L.H."/>
            <person name="Hussain S."/>
            <person name="Shahid M."/>
        </authorList>
    </citation>
    <scope>NUCLEOTIDE SEQUENCE</scope>
    <source>
        <strain evidence="10">S14</strain>
    </source>
</reference>
<evidence type="ECO:0000259" key="9">
    <source>
        <dbReference type="Pfam" id="PF13807"/>
    </source>
</evidence>
<evidence type="ECO:0000256" key="4">
    <source>
        <dbReference type="ARBA" id="ARBA00022989"/>
    </source>
</evidence>
<dbReference type="Pfam" id="PF02706">
    <property type="entry name" value="Wzz"/>
    <property type="match status" value="1"/>
</dbReference>
<comment type="subcellular location">
    <subcellularLocation>
        <location evidence="1">Cell membrane</location>
        <topology evidence="1">Multi-pass membrane protein</topology>
    </subcellularLocation>
</comment>
<keyword evidence="3 7" id="KW-0812">Transmembrane</keyword>
<keyword evidence="6" id="KW-0175">Coiled coil</keyword>
<evidence type="ECO:0000259" key="8">
    <source>
        <dbReference type="Pfam" id="PF02706"/>
    </source>
</evidence>
<accession>A0ABU1DHZ0</accession>
<proteinExistence type="predicted"/>
<dbReference type="RefSeq" id="WP_309392852.1">
    <property type="nucleotide sequence ID" value="NZ_JADBEO010000031.1"/>
</dbReference>
<feature type="coiled-coil region" evidence="6">
    <location>
        <begin position="322"/>
        <end position="371"/>
    </location>
</feature>
<dbReference type="InterPro" id="IPR003856">
    <property type="entry name" value="LPS_length_determ_N"/>
</dbReference>
<evidence type="ECO:0000313" key="11">
    <source>
        <dbReference type="Proteomes" id="UP001181622"/>
    </source>
</evidence>
<dbReference type="InterPro" id="IPR050445">
    <property type="entry name" value="Bact_polysacc_biosynth/exp"/>
</dbReference>
<evidence type="ECO:0000256" key="5">
    <source>
        <dbReference type="ARBA" id="ARBA00023136"/>
    </source>
</evidence>
<protein>
    <submittedName>
        <fullName evidence="10">GumC family protein</fullName>
    </submittedName>
</protein>
<sequence>MAQASPVAIREPAPPSVEETVASTASDFAELARRRVKLIVATAAATMLLAMAFLAHQTPLYRATAEILVDPQALQVVGKDIVRQDTAASIDFANVDSQAMVMVSGSILNQLIDELDLEADPVFRAQPGLLSRLFGGETPAQSRATTIEALRKAVVARRVDNSLVFEITVSHPNAERSALIANRLAAIYLKQGNDGRGQAVKRAGDTLLGQLSSLRKQLNDAEVAVEKFRSDNDLISTGEAGLIVNQQLRDLYGQITQSETEVARLAARRDQVAKIGPDSLLSDRISEALNAPTIIALRSQYAQTAQEAARMAETLLPRHPRLVEARAELAAARKALSEELDRVRASIVQDYAQAQDNLKKLRERAAALTKNQVSSSESEIRLRQLESEAEAIRTVYNASLGRAKELEQQQQIQTNNSRLISSASIPMKPSKAPALIVAPAALVFGACLGLALGFLLDLLRGAAPNARSAAEMLGVESYATLKRRGSGPALDERDPAALLAVARRLQGRVGAKSPAVVVMAGAHDLDPALRRNVIQGLARALAGIGEGVWICAQNDRDEPMHVERIQPIHAAAPDAATIGGPLVEAAKRARASRVIEALQGRTGERGEGSEFLLLSDDDAAGLAASAAMADAVVLLFEPGRTRRRTLRDLAAMLDPAGDRTAALIAVEPSRPSRIALPEFATRRFRKAAA</sequence>
<name>A0ABU1DHZ0_9HYPH</name>
<keyword evidence="2" id="KW-1003">Cell membrane</keyword>
<keyword evidence="4 7" id="KW-1133">Transmembrane helix</keyword>
<keyword evidence="11" id="KW-1185">Reference proteome</keyword>
<evidence type="ECO:0000256" key="3">
    <source>
        <dbReference type="ARBA" id="ARBA00022692"/>
    </source>
</evidence>
<feature type="domain" description="Tyrosine-protein kinase G-rich" evidence="9">
    <location>
        <begin position="384"/>
        <end position="455"/>
    </location>
</feature>
<feature type="domain" description="Polysaccharide chain length determinant N-terminal" evidence="8">
    <location>
        <begin position="33"/>
        <end position="115"/>
    </location>
</feature>
<evidence type="ECO:0000313" key="10">
    <source>
        <dbReference type="EMBL" id="MDR4307726.1"/>
    </source>
</evidence>
<evidence type="ECO:0000256" key="7">
    <source>
        <dbReference type="SAM" id="Phobius"/>
    </source>
</evidence>
<dbReference type="InterPro" id="IPR032807">
    <property type="entry name" value="GNVR"/>
</dbReference>
<dbReference type="PANTHER" id="PTHR32309:SF13">
    <property type="entry name" value="FERRIC ENTEROBACTIN TRANSPORT PROTEIN FEPE"/>
    <property type="match status" value="1"/>
</dbReference>
<evidence type="ECO:0000256" key="1">
    <source>
        <dbReference type="ARBA" id="ARBA00004651"/>
    </source>
</evidence>
<dbReference type="PANTHER" id="PTHR32309">
    <property type="entry name" value="TYROSINE-PROTEIN KINASE"/>
    <property type="match status" value="1"/>
</dbReference>
<gene>
    <name evidence="10" type="ORF">IHQ68_13970</name>
</gene>